<organism evidence="14 15">
    <name type="scientific">Methylobacterium marchantiae</name>
    <dbReference type="NCBI Taxonomy" id="600331"/>
    <lineage>
        <taxon>Bacteria</taxon>
        <taxon>Pseudomonadati</taxon>
        <taxon>Pseudomonadota</taxon>
        <taxon>Alphaproteobacteria</taxon>
        <taxon>Hyphomicrobiales</taxon>
        <taxon>Methylobacteriaceae</taxon>
        <taxon>Methylobacterium</taxon>
    </lineage>
</organism>
<reference evidence="15" key="1">
    <citation type="journal article" date="2019" name="Int. J. Syst. Evol. Microbiol.">
        <title>The Global Catalogue of Microorganisms (GCM) 10K type strain sequencing project: providing services to taxonomists for standard genome sequencing and annotation.</title>
        <authorList>
            <consortium name="The Broad Institute Genomics Platform"/>
            <consortium name="The Broad Institute Genome Sequencing Center for Infectious Disease"/>
            <person name="Wu L."/>
            <person name="Ma J."/>
        </authorList>
    </citation>
    <scope>NUCLEOTIDE SEQUENCE [LARGE SCALE GENOMIC DNA]</scope>
    <source>
        <strain evidence="15">CCUG 56108</strain>
    </source>
</reference>
<evidence type="ECO:0000256" key="3">
    <source>
        <dbReference type="ARBA" id="ARBA00022448"/>
    </source>
</evidence>
<evidence type="ECO:0000256" key="8">
    <source>
        <dbReference type="ARBA" id="ARBA00023136"/>
    </source>
</evidence>
<evidence type="ECO:0000256" key="6">
    <source>
        <dbReference type="ARBA" id="ARBA00022692"/>
    </source>
</evidence>
<keyword evidence="7 9" id="KW-1133">Transmembrane helix</keyword>
<evidence type="ECO:0000256" key="2">
    <source>
        <dbReference type="ARBA" id="ARBA00009477"/>
    </source>
</evidence>
<protein>
    <recommendedName>
        <fullName evidence="9">Membrane fusion protein (MFP) family protein</fullName>
    </recommendedName>
</protein>
<dbReference type="Pfam" id="PF25994">
    <property type="entry name" value="HH_AprE"/>
    <property type="match status" value="1"/>
</dbReference>
<feature type="region of interest" description="Disordered" evidence="11">
    <location>
        <begin position="1"/>
        <end position="21"/>
    </location>
</feature>
<dbReference type="InterPro" id="IPR058982">
    <property type="entry name" value="Beta-barrel_AprE"/>
</dbReference>
<sequence>MAIALSPTGLSPTGLAAPTQPRATARGSIRRHLAAAIGIGALLVVGVGGWATFTMISGAVIAPGQLMVESDVKKVQHPTGGVVGELRVREGARVKAGDILIRLDETQTRANLDIILKALDEFAARRARDEAERDGASEIAFPPDLLARKDKDPSVAHLVDSETRLFQARVAGRNGQKAQLRERVSQLGEEIKGLTEQAAAKERETALIGTELKGVRELYAKNLVPLSRVTALERDGARLQGERGQLVASTASAKGKITEIELQIFQIDQDMRTETGKELAEIRGRWSEYVEKRIAAEDQLKRIDMRAPQDGTVHQLTVHTIGGLVVPSEPAMLIVPEADKLIVEVRIQPQDIDNVRLNQRAVLRFPAFNQRVTPEIDGIVSRVSADVSQDPKTGMSYYTARIRLPEDQVARLGAVQLQPGMPVEAYMQLGDRSVLSYLTKPLTDQIAKAWRER</sequence>
<dbReference type="NCBIfam" id="TIGR01843">
    <property type="entry name" value="type_I_hlyD"/>
    <property type="match status" value="1"/>
</dbReference>
<evidence type="ECO:0000256" key="1">
    <source>
        <dbReference type="ARBA" id="ARBA00004377"/>
    </source>
</evidence>
<evidence type="ECO:0000256" key="5">
    <source>
        <dbReference type="ARBA" id="ARBA00022519"/>
    </source>
</evidence>
<dbReference type="InterPro" id="IPR010129">
    <property type="entry name" value="T1SS_HlyD"/>
</dbReference>
<comment type="caution">
    <text evidence="14">The sequence shown here is derived from an EMBL/GenBank/DDBJ whole genome shotgun (WGS) entry which is preliminary data.</text>
</comment>
<keyword evidence="4 9" id="KW-1003">Cell membrane</keyword>
<dbReference type="EMBL" id="JBHTND010000032">
    <property type="protein sequence ID" value="MFD1303589.1"/>
    <property type="molecule type" value="Genomic_DNA"/>
</dbReference>
<dbReference type="Gene3D" id="2.40.30.170">
    <property type="match status" value="1"/>
</dbReference>
<comment type="similarity">
    <text evidence="2 9">Belongs to the membrane fusion protein (MFP) (TC 8.A.1) family.</text>
</comment>
<evidence type="ECO:0000313" key="15">
    <source>
        <dbReference type="Proteomes" id="UP001597176"/>
    </source>
</evidence>
<dbReference type="RefSeq" id="WP_238208160.1">
    <property type="nucleotide sequence ID" value="NZ_JBHTND010000032.1"/>
</dbReference>
<feature type="coiled-coil region" evidence="10">
    <location>
        <begin position="177"/>
        <end position="204"/>
    </location>
</feature>
<evidence type="ECO:0000256" key="10">
    <source>
        <dbReference type="SAM" id="Coils"/>
    </source>
</evidence>
<keyword evidence="15" id="KW-1185">Reference proteome</keyword>
<dbReference type="InterPro" id="IPR050739">
    <property type="entry name" value="MFP"/>
</dbReference>
<dbReference type="Pfam" id="PF26002">
    <property type="entry name" value="Beta-barrel_AprE"/>
    <property type="match status" value="1"/>
</dbReference>
<evidence type="ECO:0000256" key="4">
    <source>
        <dbReference type="ARBA" id="ARBA00022475"/>
    </source>
</evidence>
<dbReference type="Gene3D" id="2.40.50.100">
    <property type="match status" value="1"/>
</dbReference>
<proteinExistence type="inferred from homology"/>
<evidence type="ECO:0000256" key="11">
    <source>
        <dbReference type="SAM" id="MobiDB-lite"/>
    </source>
</evidence>
<feature type="transmembrane region" description="Helical" evidence="9">
    <location>
        <begin position="32"/>
        <end position="53"/>
    </location>
</feature>
<keyword evidence="3 9" id="KW-0813">Transport</keyword>
<evidence type="ECO:0000259" key="12">
    <source>
        <dbReference type="Pfam" id="PF25994"/>
    </source>
</evidence>
<dbReference type="PANTHER" id="PTHR30386">
    <property type="entry name" value="MEMBRANE FUSION SUBUNIT OF EMRAB-TOLC MULTIDRUG EFFLUX PUMP"/>
    <property type="match status" value="1"/>
</dbReference>
<gene>
    <name evidence="14" type="ORF">ACFQ4G_18615</name>
</gene>
<comment type="subcellular location">
    <subcellularLocation>
        <location evidence="1 9">Cell inner membrane</location>
        <topology evidence="1 9">Single-pass membrane protein</topology>
    </subcellularLocation>
</comment>
<dbReference type="PRINTS" id="PR01490">
    <property type="entry name" value="RTXTOXIND"/>
</dbReference>
<feature type="domain" description="AprE-like beta-barrel" evidence="13">
    <location>
        <begin position="341"/>
        <end position="429"/>
    </location>
</feature>
<accession>A0ABW3X404</accession>
<keyword evidence="5 9" id="KW-0997">Cell inner membrane</keyword>
<dbReference type="PANTHER" id="PTHR30386:SF17">
    <property type="entry name" value="ALKALINE PROTEASE SECRETION PROTEIN APRE"/>
    <property type="match status" value="1"/>
</dbReference>
<evidence type="ECO:0000259" key="13">
    <source>
        <dbReference type="Pfam" id="PF26002"/>
    </source>
</evidence>
<dbReference type="InterPro" id="IPR058781">
    <property type="entry name" value="HH_AprE-like"/>
</dbReference>
<evidence type="ECO:0000256" key="9">
    <source>
        <dbReference type="RuleBase" id="RU365093"/>
    </source>
</evidence>
<keyword evidence="10" id="KW-0175">Coiled coil</keyword>
<keyword evidence="8 9" id="KW-0472">Membrane</keyword>
<evidence type="ECO:0000313" key="14">
    <source>
        <dbReference type="EMBL" id="MFD1303589.1"/>
    </source>
</evidence>
<feature type="domain" description="AprE-like long alpha-helical hairpin" evidence="12">
    <location>
        <begin position="109"/>
        <end position="299"/>
    </location>
</feature>
<keyword evidence="6 9" id="KW-0812">Transmembrane</keyword>
<name>A0ABW3X404_9HYPH</name>
<evidence type="ECO:0000256" key="7">
    <source>
        <dbReference type="ARBA" id="ARBA00022989"/>
    </source>
</evidence>
<dbReference type="Proteomes" id="UP001597176">
    <property type="component" value="Unassembled WGS sequence"/>
</dbReference>